<reference evidence="1 2" key="1">
    <citation type="submission" date="2014-08" db="EMBL/GenBank/DDBJ databases">
        <title>Comparative genomics of the Paenibacillus odorifer group.</title>
        <authorList>
            <person name="den Bakker H.C."/>
            <person name="Tsai Y.-C."/>
            <person name="Martin N."/>
            <person name="Korlach J."/>
            <person name="Wiedmann M."/>
        </authorList>
    </citation>
    <scope>NUCLEOTIDE SEQUENCE [LARGE SCALE GENOMIC DNA]</scope>
    <source>
        <strain evidence="1 2">DSM 14472</strain>
    </source>
</reference>
<dbReference type="KEGG" id="pste:PSTEL_26705"/>
<dbReference type="AlphaFoldDB" id="A0A089M3S3"/>
<evidence type="ECO:0000313" key="2">
    <source>
        <dbReference type="Proteomes" id="UP000029507"/>
    </source>
</evidence>
<dbReference type="RefSeq" id="WP_038699782.1">
    <property type="nucleotide sequence ID" value="NZ_CP009286.1"/>
</dbReference>
<dbReference type="Proteomes" id="UP000029507">
    <property type="component" value="Chromosome"/>
</dbReference>
<evidence type="ECO:0008006" key="3">
    <source>
        <dbReference type="Google" id="ProtNLM"/>
    </source>
</evidence>
<sequence length="76" mass="8637">MNYRKKPMEEIPEEMTAVWSCTNDDCNGWMRDNFTFEAAPTCPLCQAPMEQGTKMLPQLYNSNGDLKSLKKGISIS</sequence>
<protein>
    <recommendedName>
        <fullName evidence="3">Cold-shock protein</fullName>
    </recommendedName>
</protein>
<accession>A0A089M3S3</accession>
<evidence type="ECO:0000313" key="1">
    <source>
        <dbReference type="EMBL" id="AIQ66168.1"/>
    </source>
</evidence>
<dbReference type="InterPro" id="IPR025916">
    <property type="entry name" value="YdjO"/>
</dbReference>
<dbReference type="HOGENOM" id="CLU_197449_0_0_9"/>
<name>A0A089M3S3_9BACL</name>
<dbReference type="Pfam" id="PF14169">
    <property type="entry name" value="YdjO"/>
    <property type="match status" value="1"/>
</dbReference>
<dbReference type="OrthoDB" id="1955171at2"/>
<organism evidence="1 2">
    <name type="scientific">Paenibacillus stellifer</name>
    <dbReference type="NCBI Taxonomy" id="169760"/>
    <lineage>
        <taxon>Bacteria</taxon>
        <taxon>Bacillati</taxon>
        <taxon>Bacillota</taxon>
        <taxon>Bacilli</taxon>
        <taxon>Bacillales</taxon>
        <taxon>Paenibacillaceae</taxon>
        <taxon>Paenibacillus</taxon>
    </lineage>
</organism>
<gene>
    <name evidence="1" type="ORF">PSTEL_26705</name>
</gene>
<dbReference type="EMBL" id="CP009286">
    <property type="protein sequence ID" value="AIQ66168.1"/>
    <property type="molecule type" value="Genomic_DNA"/>
</dbReference>
<dbReference type="STRING" id="169760.PSTEL_26705"/>
<proteinExistence type="predicted"/>
<keyword evidence="2" id="KW-1185">Reference proteome</keyword>